<proteinExistence type="predicted"/>
<reference evidence="2 3" key="1">
    <citation type="submission" date="2024-09" db="EMBL/GenBank/DDBJ databases">
        <title>The Natural Products Discovery Center: Release of the First 8490 Sequenced Strains for Exploring Actinobacteria Biosynthetic Diversity.</title>
        <authorList>
            <person name="Kalkreuter E."/>
            <person name="Kautsar S.A."/>
            <person name="Yang D."/>
            <person name="Bader C.D."/>
            <person name="Teijaro C.N."/>
            <person name="Fluegel L."/>
            <person name="Davis C.M."/>
            <person name="Simpson J.R."/>
            <person name="Lauterbach L."/>
            <person name="Steele A.D."/>
            <person name="Gui C."/>
            <person name="Meng S."/>
            <person name="Li G."/>
            <person name="Viehrig K."/>
            <person name="Ye F."/>
            <person name="Su P."/>
            <person name="Kiefer A.F."/>
            <person name="Nichols A."/>
            <person name="Cepeda A.J."/>
            <person name="Yan W."/>
            <person name="Fan B."/>
            <person name="Jiang Y."/>
            <person name="Adhikari A."/>
            <person name="Zheng C.-J."/>
            <person name="Schuster L."/>
            <person name="Cowan T.M."/>
            <person name="Smanski M.J."/>
            <person name="Chevrette M.G."/>
            <person name="De Carvalho L.P.S."/>
            <person name="Shen B."/>
        </authorList>
    </citation>
    <scope>NUCLEOTIDE SEQUENCE [LARGE SCALE GENOMIC DNA]</scope>
    <source>
        <strain evidence="2 3">NPDC058753</strain>
    </source>
</reference>
<accession>A0ABW6GRB7</accession>
<feature type="region of interest" description="Disordered" evidence="1">
    <location>
        <begin position="33"/>
        <end position="53"/>
    </location>
</feature>
<protein>
    <submittedName>
        <fullName evidence="2">Uncharacterized protein</fullName>
    </submittedName>
</protein>
<gene>
    <name evidence="2" type="ORF">ACFW6T_25315</name>
</gene>
<organism evidence="2 3">
    <name type="scientific">Kitasatospora phosalacinea</name>
    <dbReference type="NCBI Taxonomy" id="2065"/>
    <lineage>
        <taxon>Bacteria</taxon>
        <taxon>Bacillati</taxon>
        <taxon>Actinomycetota</taxon>
        <taxon>Actinomycetes</taxon>
        <taxon>Kitasatosporales</taxon>
        <taxon>Streptomycetaceae</taxon>
        <taxon>Kitasatospora</taxon>
    </lineage>
</organism>
<comment type="caution">
    <text evidence="2">The sequence shown here is derived from an EMBL/GenBank/DDBJ whole genome shotgun (WGS) entry which is preliminary data.</text>
</comment>
<dbReference type="Proteomes" id="UP001599542">
    <property type="component" value="Unassembled WGS sequence"/>
</dbReference>
<name>A0ABW6GRB7_9ACTN</name>
<dbReference type="RefSeq" id="WP_380329367.1">
    <property type="nucleotide sequence ID" value="NZ_JBHYPW010000056.1"/>
</dbReference>
<evidence type="ECO:0000313" key="3">
    <source>
        <dbReference type="Proteomes" id="UP001599542"/>
    </source>
</evidence>
<evidence type="ECO:0000313" key="2">
    <source>
        <dbReference type="EMBL" id="MFE1355315.1"/>
    </source>
</evidence>
<keyword evidence="3" id="KW-1185">Reference proteome</keyword>
<evidence type="ECO:0000256" key="1">
    <source>
        <dbReference type="SAM" id="MobiDB-lite"/>
    </source>
</evidence>
<dbReference type="EMBL" id="JBHYPX010000058">
    <property type="protein sequence ID" value="MFE1355315.1"/>
    <property type="molecule type" value="Genomic_DNA"/>
</dbReference>
<sequence>MDTIAVLHRSAHGAPARVAALAAEAQANGYQDVQTTYEPPTGNYVVTGEPANR</sequence>